<accession>A0A0K2SLP3</accession>
<dbReference type="KEGG" id="lpil:LIP_2205"/>
<dbReference type="InterPro" id="IPR006059">
    <property type="entry name" value="SBP"/>
</dbReference>
<dbReference type="PANTHER" id="PTHR43649">
    <property type="entry name" value="ARABINOSE-BINDING PROTEIN-RELATED"/>
    <property type="match status" value="1"/>
</dbReference>
<dbReference type="EMBL" id="AP014924">
    <property type="protein sequence ID" value="BAS28046.1"/>
    <property type="molecule type" value="Genomic_DNA"/>
</dbReference>
<dbReference type="STRING" id="1555112.LIP_2205"/>
<dbReference type="Pfam" id="PF01547">
    <property type="entry name" value="SBP_bac_1"/>
    <property type="match status" value="1"/>
</dbReference>
<dbReference type="InterPro" id="IPR050490">
    <property type="entry name" value="Bact_solute-bd_prot1"/>
</dbReference>
<keyword evidence="3" id="KW-1185">Reference proteome</keyword>
<keyword evidence="1" id="KW-0732">Signal</keyword>
<dbReference type="PANTHER" id="PTHR43649:SF12">
    <property type="entry name" value="DIACETYLCHITOBIOSE BINDING PROTEIN DASA"/>
    <property type="match status" value="1"/>
</dbReference>
<dbReference type="SUPFAM" id="SSF53850">
    <property type="entry name" value="Periplasmic binding protein-like II"/>
    <property type="match status" value="1"/>
</dbReference>
<dbReference type="Gene3D" id="3.40.190.10">
    <property type="entry name" value="Periplasmic binding protein-like II"/>
    <property type="match status" value="2"/>
</dbReference>
<dbReference type="CDD" id="cd13585">
    <property type="entry name" value="PBP2_TMBP_like"/>
    <property type="match status" value="1"/>
</dbReference>
<organism evidence="2 3">
    <name type="scientific">Limnochorda pilosa</name>
    <dbReference type="NCBI Taxonomy" id="1555112"/>
    <lineage>
        <taxon>Bacteria</taxon>
        <taxon>Bacillati</taxon>
        <taxon>Bacillota</taxon>
        <taxon>Limnochordia</taxon>
        <taxon>Limnochordales</taxon>
        <taxon>Limnochordaceae</taxon>
        <taxon>Limnochorda</taxon>
    </lineage>
</organism>
<protein>
    <submittedName>
        <fullName evidence="2">ABC transporter substrate-binding protein</fullName>
    </submittedName>
</protein>
<gene>
    <name evidence="2" type="ORF">LIP_2205</name>
</gene>
<dbReference type="Proteomes" id="UP000065807">
    <property type="component" value="Chromosome"/>
</dbReference>
<evidence type="ECO:0000313" key="2">
    <source>
        <dbReference type="EMBL" id="BAS28046.1"/>
    </source>
</evidence>
<evidence type="ECO:0000313" key="3">
    <source>
        <dbReference type="Proteomes" id="UP000065807"/>
    </source>
</evidence>
<feature type="signal peptide" evidence="1">
    <location>
        <begin position="1"/>
        <end position="24"/>
    </location>
</feature>
<feature type="chain" id="PRO_5005487033" evidence="1">
    <location>
        <begin position="25"/>
        <end position="446"/>
    </location>
</feature>
<sequence>MRQRGKALSALLLVTALATVPAWAQDAALEEWGDQVRSRLGGTTITVGAQTHPSTEAFQAMEAEFEALTGIQVEWDVMEEIYLHDKLLTEHTARTGRYDVVSMDVTWIGEFAAKQVVDPLDAYLADPNKTPAWFDYEDIVPAYRDGLGSYDGKVYGIPSAGESAFVAYRQDLFDKYGYDPARIKTTDDLLEAARFFDEKEPGLSGISMRGRRGHHLVYGWFQFLYPYGGRVLKPGTTDVVVNSPEVVESLQFYLDLMKYAPTGIENFSHEEATTSFMQGQSALWFDATALAPWIEDAERSIVAGKVGYLPPPAGPDGAYGAVAGWNLALSAQSRNKDAAWAFIMFMTSRANAEEYVNRGGVVTRLSILDDPDFVERYPYYPQISASLDLANRLVEQGVDWRPRMPEWPRMGEILGLYGSQALVGQISAEQAAELAASEIQGLLRRR</sequence>
<proteinExistence type="predicted"/>
<evidence type="ECO:0000256" key="1">
    <source>
        <dbReference type="SAM" id="SignalP"/>
    </source>
</evidence>
<dbReference type="OrthoDB" id="9795467at2"/>
<reference evidence="3" key="1">
    <citation type="submission" date="2015-07" db="EMBL/GenBank/DDBJ databases">
        <title>Complete genome sequence and phylogenetic analysis of Limnochorda pilosa.</title>
        <authorList>
            <person name="Watanabe M."/>
            <person name="Kojima H."/>
            <person name="Fukui M."/>
        </authorList>
    </citation>
    <scope>NUCLEOTIDE SEQUENCE [LARGE SCALE GENOMIC DNA]</scope>
    <source>
        <strain evidence="3">HC45</strain>
    </source>
</reference>
<reference evidence="3" key="2">
    <citation type="journal article" date="2016" name="Int. J. Syst. Evol. Microbiol.">
        <title>Complete genome sequence and cell structure of Limnochorda pilosa, a Gram-negative spore-former within the phylum Firmicutes.</title>
        <authorList>
            <person name="Watanabe M."/>
            <person name="Kojima H."/>
            <person name="Fukui M."/>
        </authorList>
    </citation>
    <scope>NUCLEOTIDE SEQUENCE [LARGE SCALE GENOMIC DNA]</scope>
    <source>
        <strain evidence="3">HC45</strain>
    </source>
</reference>
<dbReference type="RefSeq" id="WP_068137802.1">
    <property type="nucleotide sequence ID" value="NZ_AP014924.1"/>
</dbReference>
<name>A0A0K2SLP3_LIMPI</name>
<dbReference type="AlphaFoldDB" id="A0A0K2SLP3"/>